<dbReference type="AlphaFoldDB" id="A0A1G7KKR4"/>
<dbReference type="PANTHER" id="PTHR16119:SF17">
    <property type="entry name" value="TRANSMEMBRANE PROTEIN 144"/>
    <property type="match status" value="1"/>
</dbReference>
<feature type="transmembrane region" description="Helical" evidence="6">
    <location>
        <begin position="277"/>
        <end position="296"/>
    </location>
</feature>
<reference evidence="8" key="1">
    <citation type="submission" date="2016-10" db="EMBL/GenBank/DDBJ databases">
        <authorList>
            <person name="Varghese N."/>
            <person name="Submissions S."/>
        </authorList>
    </citation>
    <scope>NUCLEOTIDE SEQUENCE [LARGE SCALE GENOMIC DNA]</scope>
    <source>
        <strain evidence="8">GAS232</strain>
    </source>
</reference>
<evidence type="ECO:0000256" key="3">
    <source>
        <dbReference type="ARBA" id="ARBA00022692"/>
    </source>
</evidence>
<sequence length="330" mass="35431">MYQPETYGIALLFMILSMLCWGSWANSMKLCPGYRFQLFYWDYVIGLIAGAVVWGVTFGSHGAAGRPFFSDVAHAGPHSILLAMAGGAIFNIANLLLVAAIDIAGLAVAFPVGIGLALIVGAVSTYVISPKGNPLLLFIGIALVTAAIVFDAIAYRLRETEHAAMSRRGIIISLIAGLLMGTFYPFVSKAMTVEDASGPYAALLFFALGVAICAIPVNYFFMRFPLDGREPASMRGYWQASGSWHLWGVLGGVIWCTGAMANFVASRANIVGPTVSYSIGQGATMISACWGVFVWHEFRTAPARSKTILRWMFVFFLCGLTAVACAPLFS</sequence>
<dbReference type="Proteomes" id="UP000182427">
    <property type="component" value="Chromosome I"/>
</dbReference>
<feature type="transmembrane region" description="Helical" evidence="6">
    <location>
        <begin position="80"/>
        <end position="101"/>
    </location>
</feature>
<evidence type="ECO:0000313" key="7">
    <source>
        <dbReference type="EMBL" id="SDF37838.1"/>
    </source>
</evidence>
<dbReference type="InterPro" id="IPR010651">
    <property type="entry name" value="Sugar_transport"/>
</dbReference>
<evidence type="ECO:0000256" key="2">
    <source>
        <dbReference type="ARBA" id="ARBA00006117"/>
    </source>
</evidence>
<comment type="subcellular location">
    <subcellularLocation>
        <location evidence="1">Membrane</location>
        <topology evidence="1">Multi-pass membrane protein</topology>
    </subcellularLocation>
</comment>
<feature type="transmembrane region" description="Helical" evidence="6">
    <location>
        <begin position="135"/>
        <end position="157"/>
    </location>
</feature>
<proteinExistence type="inferred from homology"/>
<feature type="transmembrane region" description="Helical" evidence="6">
    <location>
        <begin position="169"/>
        <end position="187"/>
    </location>
</feature>
<feature type="transmembrane region" description="Helical" evidence="6">
    <location>
        <begin position="308"/>
        <end position="329"/>
    </location>
</feature>
<evidence type="ECO:0000256" key="6">
    <source>
        <dbReference type="SAM" id="Phobius"/>
    </source>
</evidence>
<protein>
    <submittedName>
        <fullName evidence="7">Glucose uptake protein</fullName>
    </submittedName>
</protein>
<keyword evidence="4 6" id="KW-1133">Transmembrane helix</keyword>
<feature type="transmembrane region" description="Helical" evidence="6">
    <location>
        <begin position="199"/>
        <end position="221"/>
    </location>
</feature>
<evidence type="ECO:0000256" key="5">
    <source>
        <dbReference type="ARBA" id="ARBA00023136"/>
    </source>
</evidence>
<name>A0A1G7KKR4_9BACT</name>
<feature type="transmembrane region" description="Helical" evidence="6">
    <location>
        <begin position="242"/>
        <end position="265"/>
    </location>
</feature>
<dbReference type="EMBL" id="LT629690">
    <property type="protein sequence ID" value="SDF37838.1"/>
    <property type="molecule type" value="Genomic_DNA"/>
</dbReference>
<keyword evidence="5 6" id="KW-0472">Membrane</keyword>
<comment type="similarity">
    <text evidence="2">Belongs to the GRP transporter (TC 2.A.7.5) family.</text>
</comment>
<dbReference type="GO" id="GO:0015144">
    <property type="term" value="F:carbohydrate transmembrane transporter activity"/>
    <property type="evidence" value="ECO:0007669"/>
    <property type="project" value="InterPro"/>
</dbReference>
<accession>A0A1G7KKR4</accession>
<evidence type="ECO:0000256" key="4">
    <source>
        <dbReference type="ARBA" id="ARBA00022989"/>
    </source>
</evidence>
<dbReference type="PANTHER" id="PTHR16119">
    <property type="entry name" value="TRANSMEMBRANE PROTEIN 144"/>
    <property type="match status" value="1"/>
</dbReference>
<keyword evidence="8" id="KW-1185">Reference proteome</keyword>
<dbReference type="OrthoDB" id="110585at2"/>
<gene>
    <name evidence="7" type="ORF">SAMN05444167_2225</name>
</gene>
<keyword evidence="3 6" id="KW-0812">Transmembrane</keyword>
<feature type="transmembrane region" description="Helical" evidence="6">
    <location>
        <begin position="108"/>
        <end position="129"/>
    </location>
</feature>
<feature type="transmembrane region" description="Helical" evidence="6">
    <location>
        <begin position="6"/>
        <end position="26"/>
    </location>
</feature>
<organism evidence="7 8">
    <name type="scientific">Terriglobus roseus</name>
    <dbReference type="NCBI Taxonomy" id="392734"/>
    <lineage>
        <taxon>Bacteria</taxon>
        <taxon>Pseudomonadati</taxon>
        <taxon>Acidobacteriota</taxon>
        <taxon>Terriglobia</taxon>
        <taxon>Terriglobales</taxon>
        <taxon>Acidobacteriaceae</taxon>
        <taxon>Terriglobus</taxon>
    </lineage>
</organism>
<evidence type="ECO:0000313" key="8">
    <source>
        <dbReference type="Proteomes" id="UP000182427"/>
    </source>
</evidence>
<dbReference type="Pfam" id="PF06800">
    <property type="entry name" value="Sugar_transport"/>
    <property type="match status" value="1"/>
</dbReference>
<dbReference type="GO" id="GO:0016020">
    <property type="term" value="C:membrane"/>
    <property type="evidence" value="ECO:0007669"/>
    <property type="project" value="UniProtKB-SubCell"/>
</dbReference>
<evidence type="ECO:0000256" key="1">
    <source>
        <dbReference type="ARBA" id="ARBA00004141"/>
    </source>
</evidence>
<feature type="transmembrane region" description="Helical" evidence="6">
    <location>
        <begin position="38"/>
        <end position="60"/>
    </location>
</feature>